<comment type="caution">
    <text evidence="3">The sequence shown here is derived from an EMBL/GenBank/DDBJ whole genome shotgun (WGS) entry which is preliminary data.</text>
</comment>
<protein>
    <submittedName>
        <fullName evidence="3">Uncharacterized protein</fullName>
    </submittedName>
</protein>
<feature type="signal peptide" evidence="2">
    <location>
        <begin position="1"/>
        <end position="18"/>
    </location>
</feature>
<organism evidence="3 4">
    <name type="scientific">Batrachochytrium salamandrivorans</name>
    <dbReference type="NCBI Taxonomy" id="1357716"/>
    <lineage>
        <taxon>Eukaryota</taxon>
        <taxon>Fungi</taxon>
        <taxon>Fungi incertae sedis</taxon>
        <taxon>Chytridiomycota</taxon>
        <taxon>Chytridiomycota incertae sedis</taxon>
        <taxon>Chytridiomycetes</taxon>
        <taxon>Rhizophydiales</taxon>
        <taxon>Rhizophydiales incertae sedis</taxon>
        <taxon>Batrachochytrium</taxon>
    </lineage>
</organism>
<feature type="chain" id="PRO_5045281743" evidence="2">
    <location>
        <begin position="19"/>
        <end position="293"/>
    </location>
</feature>
<gene>
    <name evidence="3" type="ORF">BASA50_001399</name>
</gene>
<dbReference type="EMBL" id="JAFCIX010000567">
    <property type="protein sequence ID" value="KAH6587266.1"/>
    <property type="molecule type" value="Genomic_DNA"/>
</dbReference>
<sequence length="293" mass="32291">MQLFYLLSFVAVVSHAAALPQPAELSDKYLSNVDITLASFLGARSYHPALNPKEDSATLVSLKRRADSDGASGDDDDGSGPPPPPLLSPEDIQKIIDHFFNQSDFSSANIASTIDRVKDGVVGFFENGEKAGKEIGGTAGPLLIRYLNRVIYVYVALIGWLEKEANTVFLAIKSALGDEEYYKIIREFVRTCIKLTIDAGRKEDKADEDISNIAKRIGTVIQNVGEIGTLFGEAFNIRIKFFDKLRSPLKDSASSKILYDSMSAMITSVDKFITDQQKIHEEIMKELKPPPPK</sequence>
<keyword evidence="4" id="KW-1185">Reference proteome</keyword>
<evidence type="ECO:0000256" key="2">
    <source>
        <dbReference type="SAM" id="SignalP"/>
    </source>
</evidence>
<feature type="region of interest" description="Disordered" evidence="1">
    <location>
        <begin position="66"/>
        <end position="87"/>
    </location>
</feature>
<evidence type="ECO:0000313" key="3">
    <source>
        <dbReference type="EMBL" id="KAH6587266.1"/>
    </source>
</evidence>
<evidence type="ECO:0000313" key="4">
    <source>
        <dbReference type="Proteomes" id="UP001648503"/>
    </source>
</evidence>
<name>A0ABQ8EWK1_9FUNG</name>
<keyword evidence="2" id="KW-0732">Signal</keyword>
<dbReference type="Proteomes" id="UP001648503">
    <property type="component" value="Unassembled WGS sequence"/>
</dbReference>
<accession>A0ABQ8EWK1</accession>
<reference evidence="3 4" key="1">
    <citation type="submission" date="2021-02" db="EMBL/GenBank/DDBJ databases">
        <title>Variation within the Batrachochytrium salamandrivorans European outbreak.</title>
        <authorList>
            <person name="Kelly M."/>
            <person name="Pasmans F."/>
            <person name="Shea T.P."/>
            <person name="Munoz J.F."/>
            <person name="Carranza S."/>
            <person name="Cuomo C.A."/>
            <person name="Martel A."/>
        </authorList>
    </citation>
    <scope>NUCLEOTIDE SEQUENCE [LARGE SCALE GENOMIC DNA]</scope>
    <source>
        <strain evidence="3 4">AMFP18/2</strain>
    </source>
</reference>
<proteinExistence type="predicted"/>
<evidence type="ECO:0000256" key="1">
    <source>
        <dbReference type="SAM" id="MobiDB-lite"/>
    </source>
</evidence>